<keyword evidence="9" id="KW-1185">Reference proteome</keyword>
<dbReference type="SUPFAM" id="SSF52172">
    <property type="entry name" value="CheY-like"/>
    <property type="match status" value="1"/>
</dbReference>
<proteinExistence type="predicted"/>
<dbReference type="EMBL" id="FOSG01000014">
    <property type="protein sequence ID" value="SFL17822.1"/>
    <property type="molecule type" value="Genomic_DNA"/>
</dbReference>
<name>A0A1I4FIS4_9ACTN</name>
<keyword evidence="2" id="KW-0902">Two-component regulatory system</keyword>
<accession>A0A1I4FIS4</accession>
<gene>
    <name evidence="8" type="ORF">SAMN05192584_11463</name>
</gene>
<feature type="domain" description="Response regulatory" evidence="6">
    <location>
        <begin position="3"/>
        <end position="114"/>
    </location>
</feature>
<evidence type="ECO:0000256" key="5">
    <source>
        <dbReference type="PROSITE-ProRule" id="PRU01091"/>
    </source>
</evidence>
<dbReference type="InterPro" id="IPR001789">
    <property type="entry name" value="Sig_transdc_resp-reg_receiver"/>
</dbReference>
<sequence>MIRVLVVGDRAEVADTWVRELRRQGYTANSVDTGAKALNTHQHADFVLLDLDLPDVDGLEVCRSIRKHGDKPIIAVTTRDTELDRVLALQAGSDDCVITSCGWREILARIEAVLRRTYPQPKPARIISVGPLRIDGRTHEVSLLGKPVNVTAKEFQLLHVLAENAEEVVTRKELMSRVWGTRWIDSSRTIDTHVRSLRAKLGSNNWIITVRGVGYRMGRG</sequence>
<feature type="domain" description="OmpR/PhoB-type" evidence="7">
    <location>
        <begin position="124"/>
        <end position="219"/>
    </location>
</feature>
<dbReference type="PROSITE" id="PS50110">
    <property type="entry name" value="RESPONSE_REGULATORY"/>
    <property type="match status" value="1"/>
</dbReference>
<dbReference type="SMART" id="SM00862">
    <property type="entry name" value="Trans_reg_C"/>
    <property type="match status" value="1"/>
</dbReference>
<dbReference type="AlphaFoldDB" id="A0A1I4FIS4"/>
<dbReference type="FunFam" id="1.10.10.10:FF:000018">
    <property type="entry name" value="DNA-binding response regulator ResD"/>
    <property type="match status" value="1"/>
</dbReference>
<reference evidence="9" key="1">
    <citation type="submission" date="2016-10" db="EMBL/GenBank/DDBJ databases">
        <authorList>
            <person name="Varghese N."/>
            <person name="Submissions S."/>
        </authorList>
    </citation>
    <scope>NUCLEOTIDE SEQUENCE [LARGE SCALE GENOMIC DNA]</scope>
    <source>
        <strain evidence="9">PL19</strain>
    </source>
</reference>
<dbReference type="Gene3D" id="6.10.250.690">
    <property type="match status" value="1"/>
</dbReference>
<dbReference type="GO" id="GO:0000976">
    <property type="term" value="F:transcription cis-regulatory region binding"/>
    <property type="evidence" value="ECO:0007669"/>
    <property type="project" value="TreeGrafter"/>
</dbReference>
<dbReference type="PROSITE" id="PS51755">
    <property type="entry name" value="OMPR_PHOB"/>
    <property type="match status" value="1"/>
</dbReference>
<dbReference type="Pfam" id="PF00486">
    <property type="entry name" value="Trans_reg_C"/>
    <property type="match status" value="1"/>
</dbReference>
<evidence type="ECO:0000313" key="9">
    <source>
        <dbReference type="Proteomes" id="UP000198928"/>
    </source>
</evidence>
<dbReference type="GO" id="GO:0006355">
    <property type="term" value="P:regulation of DNA-templated transcription"/>
    <property type="evidence" value="ECO:0007669"/>
    <property type="project" value="InterPro"/>
</dbReference>
<dbReference type="InterPro" id="IPR011006">
    <property type="entry name" value="CheY-like_superfamily"/>
</dbReference>
<feature type="modified residue" description="4-aspartylphosphate" evidence="4">
    <location>
        <position position="50"/>
    </location>
</feature>
<dbReference type="InterPro" id="IPR001867">
    <property type="entry name" value="OmpR/PhoB-type_DNA-bd"/>
</dbReference>
<keyword evidence="3 5" id="KW-0238">DNA-binding</keyword>
<dbReference type="GO" id="GO:0032993">
    <property type="term" value="C:protein-DNA complex"/>
    <property type="evidence" value="ECO:0007669"/>
    <property type="project" value="TreeGrafter"/>
</dbReference>
<dbReference type="Proteomes" id="UP000198928">
    <property type="component" value="Unassembled WGS sequence"/>
</dbReference>
<evidence type="ECO:0000313" key="8">
    <source>
        <dbReference type="EMBL" id="SFL17822.1"/>
    </source>
</evidence>
<evidence type="ECO:0000259" key="7">
    <source>
        <dbReference type="PROSITE" id="PS51755"/>
    </source>
</evidence>
<dbReference type="SUPFAM" id="SSF46894">
    <property type="entry name" value="C-terminal effector domain of the bipartite response regulators"/>
    <property type="match status" value="1"/>
</dbReference>
<evidence type="ECO:0000256" key="1">
    <source>
        <dbReference type="ARBA" id="ARBA00022553"/>
    </source>
</evidence>
<protein>
    <submittedName>
        <fullName evidence="8">DNA-binding response regulator, OmpR family, contains REC and winged-helix (WHTH) domain</fullName>
    </submittedName>
</protein>
<dbReference type="Pfam" id="PF00072">
    <property type="entry name" value="Response_reg"/>
    <property type="match status" value="1"/>
</dbReference>
<dbReference type="CDD" id="cd00383">
    <property type="entry name" value="trans_reg_C"/>
    <property type="match status" value="1"/>
</dbReference>
<evidence type="ECO:0000256" key="3">
    <source>
        <dbReference type="ARBA" id="ARBA00023125"/>
    </source>
</evidence>
<feature type="DNA-binding region" description="OmpR/PhoB-type" evidence="5">
    <location>
        <begin position="124"/>
        <end position="219"/>
    </location>
</feature>
<dbReference type="PANTHER" id="PTHR48111:SF40">
    <property type="entry name" value="PHOSPHATE REGULON TRANSCRIPTIONAL REGULATORY PROTEIN PHOB"/>
    <property type="match status" value="1"/>
</dbReference>
<dbReference type="Gene3D" id="3.40.50.2300">
    <property type="match status" value="1"/>
</dbReference>
<dbReference type="PANTHER" id="PTHR48111">
    <property type="entry name" value="REGULATOR OF RPOS"/>
    <property type="match status" value="1"/>
</dbReference>
<organism evidence="8 9">
    <name type="scientific">Streptomyces pini</name>
    <dbReference type="NCBI Taxonomy" id="1520580"/>
    <lineage>
        <taxon>Bacteria</taxon>
        <taxon>Bacillati</taxon>
        <taxon>Actinomycetota</taxon>
        <taxon>Actinomycetes</taxon>
        <taxon>Kitasatosporales</taxon>
        <taxon>Streptomycetaceae</taxon>
        <taxon>Streptomyces</taxon>
    </lineage>
</organism>
<dbReference type="Gene3D" id="1.10.10.10">
    <property type="entry name" value="Winged helix-like DNA-binding domain superfamily/Winged helix DNA-binding domain"/>
    <property type="match status" value="1"/>
</dbReference>
<dbReference type="SMART" id="SM00448">
    <property type="entry name" value="REC"/>
    <property type="match status" value="1"/>
</dbReference>
<dbReference type="InterPro" id="IPR039420">
    <property type="entry name" value="WalR-like"/>
</dbReference>
<evidence type="ECO:0000259" key="6">
    <source>
        <dbReference type="PROSITE" id="PS50110"/>
    </source>
</evidence>
<dbReference type="InterPro" id="IPR036388">
    <property type="entry name" value="WH-like_DNA-bd_sf"/>
</dbReference>
<dbReference type="GO" id="GO:0005829">
    <property type="term" value="C:cytosol"/>
    <property type="evidence" value="ECO:0007669"/>
    <property type="project" value="TreeGrafter"/>
</dbReference>
<evidence type="ECO:0000256" key="4">
    <source>
        <dbReference type="PROSITE-ProRule" id="PRU00169"/>
    </source>
</evidence>
<keyword evidence="1 4" id="KW-0597">Phosphoprotein</keyword>
<evidence type="ECO:0000256" key="2">
    <source>
        <dbReference type="ARBA" id="ARBA00023012"/>
    </source>
</evidence>
<dbReference type="GO" id="GO:0000156">
    <property type="term" value="F:phosphorelay response regulator activity"/>
    <property type="evidence" value="ECO:0007669"/>
    <property type="project" value="TreeGrafter"/>
</dbReference>
<dbReference type="OrthoDB" id="9801604at2"/>
<dbReference type="InterPro" id="IPR016032">
    <property type="entry name" value="Sig_transdc_resp-reg_C-effctor"/>
</dbReference>